<dbReference type="CDD" id="cd02933">
    <property type="entry name" value="OYE_like_FMN"/>
    <property type="match status" value="1"/>
</dbReference>
<evidence type="ECO:0000259" key="1">
    <source>
        <dbReference type="Pfam" id="PF00724"/>
    </source>
</evidence>
<accession>A0A0C2THN5</accession>
<name>A0A0C2THN5_AMAMK</name>
<proteinExistence type="predicted"/>
<evidence type="ECO:0000313" key="3">
    <source>
        <dbReference type="Proteomes" id="UP000054549"/>
    </source>
</evidence>
<gene>
    <name evidence="2" type="ORF">M378DRAFT_191930</name>
</gene>
<evidence type="ECO:0000313" key="2">
    <source>
        <dbReference type="EMBL" id="KIL66444.1"/>
    </source>
</evidence>
<dbReference type="GO" id="GO:0003959">
    <property type="term" value="F:NADPH dehydrogenase activity"/>
    <property type="evidence" value="ECO:0007669"/>
    <property type="project" value="TreeGrafter"/>
</dbReference>
<dbReference type="InterPro" id="IPR013785">
    <property type="entry name" value="Aldolase_TIM"/>
</dbReference>
<dbReference type="GO" id="GO:0010181">
    <property type="term" value="F:FMN binding"/>
    <property type="evidence" value="ECO:0007669"/>
    <property type="project" value="InterPro"/>
</dbReference>
<dbReference type="PANTHER" id="PTHR22893:SF91">
    <property type="entry name" value="NADPH DEHYDROGENASE 2-RELATED"/>
    <property type="match status" value="1"/>
</dbReference>
<dbReference type="InterPro" id="IPR001155">
    <property type="entry name" value="OxRdtase_FMN_N"/>
</dbReference>
<organism evidence="2 3">
    <name type="scientific">Amanita muscaria (strain Koide BX008)</name>
    <dbReference type="NCBI Taxonomy" id="946122"/>
    <lineage>
        <taxon>Eukaryota</taxon>
        <taxon>Fungi</taxon>
        <taxon>Dikarya</taxon>
        <taxon>Basidiomycota</taxon>
        <taxon>Agaricomycotina</taxon>
        <taxon>Agaricomycetes</taxon>
        <taxon>Agaricomycetidae</taxon>
        <taxon>Agaricales</taxon>
        <taxon>Pluteineae</taxon>
        <taxon>Amanitaceae</taxon>
        <taxon>Amanita</taxon>
    </lineage>
</organism>
<dbReference type="InterPro" id="IPR045247">
    <property type="entry name" value="Oye-like"/>
</dbReference>
<protein>
    <recommendedName>
        <fullName evidence="1">NADH:flavin oxidoreductase/NADH oxidase N-terminal domain-containing protein</fullName>
    </recommendedName>
</protein>
<dbReference type="FunFam" id="3.20.20.70:FF:000138">
    <property type="entry name" value="NADPH dehydrogenase 1"/>
    <property type="match status" value="1"/>
</dbReference>
<dbReference type="PANTHER" id="PTHR22893">
    <property type="entry name" value="NADH OXIDOREDUCTASE-RELATED"/>
    <property type="match status" value="1"/>
</dbReference>
<reference evidence="2 3" key="1">
    <citation type="submission" date="2014-04" db="EMBL/GenBank/DDBJ databases">
        <title>Evolutionary Origins and Diversification of the Mycorrhizal Mutualists.</title>
        <authorList>
            <consortium name="DOE Joint Genome Institute"/>
            <consortium name="Mycorrhizal Genomics Consortium"/>
            <person name="Kohler A."/>
            <person name="Kuo A."/>
            <person name="Nagy L.G."/>
            <person name="Floudas D."/>
            <person name="Copeland A."/>
            <person name="Barry K.W."/>
            <person name="Cichocki N."/>
            <person name="Veneault-Fourrey C."/>
            <person name="LaButti K."/>
            <person name="Lindquist E.A."/>
            <person name="Lipzen A."/>
            <person name="Lundell T."/>
            <person name="Morin E."/>
            <person name="Murat C."/>
            <person name="Riley R."/>
            <person name="Ohm R."/>
            <person name="Sun H."/>
            <person name="Tunlid A."/>
            <person name="Henrissat B."/>
            <person name="Grigoriev I.V."/>
            <person name="Hibbett D.S."/>
            <person name="Martin F."/>
        </authorList>
    </citation>
    <scope>NUCLEOTIDE SEQUENCE [LARGE SCALE GENOMIC DNA]</scope>
    <source>
        <strain evidence="2 3">Koide BX008</strain>
    </source>
</reference>
<dbReference type="SUPFAM" id="SSF51395">
    <property type="entry name" value="FMN-linked oxidoreductases"/>
    <property type="match status" value="1"/>
</dbReference>
<keyword evidence="3" id="KW-1185">Reference proteome</keyword>
<feature type="domain" description="NADH:flavin oxidoreductase/NADH oxidase N-terminal" evidence="1">
    <location>
        <begin position="6"/>
        <end position="346"/>
    </location>
</feature>
<dbReference type="HOGENOM" id="CLU_012153_0_0_1"/>
<dbReference type="FunCoup" id="A0A0C2THN5">
    <property type="interactions" value="249"/>
</dbReference>
<dbReference type="Pfam" id="PF00724">
    <property type="entry name" value="Oxidored_FMN"/>
    <property type="match status" value="1"/>
</dbReference>
<dbReference type="STRING" id="946122.A0A0C2THN5"/>
<dbReference type="OrthoDB" id="276546at2759"/>
<dbReference type="EMBL" id="KN818236">
    <property type="protein sequence ID" value="KIL66444.1"/>
    <property type="molecule type" value="Genomic_DNA"/>
</dbReference>
<dbReference type="InParanoid" id="A0A0C2THN5"/>
<dbReference type="Proteomes" id="UP000054549">
    <property type="component" value="Unassembled WGS sequence"/>
</dbReference>
<dbReference type="AlphaFoldDB" id="A0A0C2THN5"/>
<sequence>MSPTSKLFKPIRLGDLDLRHRIIHAPLTRVKATKTGHVQIQPMVKEYYAQRSGVPGTFLITEATLIHDKAGGYYNIPGIWTEEQVESWKQVTSAVHENKSFIFCQLWALGRAANPSVLQEKGLPYVAPSPTQNLNTTHGILPRELTIEEIREFIQLFAQAAKTAVFSAGFDGIEIHGANGYLIDQFLQDMTNLRTDEYGGSIENRSRFALEVVDAVVEAVGAKRLGVRLSPWSQFQGMGMKDPIPQYSHFVSELKRKHPDLAYVHVIEPRIDGSSDRTTTSESGAIETNQFLRDIWSSLPIISAGGYTRGKAIAASDATGCLVAFGRLFISNPDLPIRLKTDIPLNQYDRKTFYTPGDSKDGDPSVGYIDYPFVELN</sequence>
<dbReference type="Gene3D" id="3.20.20.70">
    <property type="entry name" value="Aldolase class I"/>
    <property type="match status" value="1"/>
</dbReference>